<evidence type="ECO:0000313" key="2">
    <source>
        <dbReference type="Proteomes" id="UP000087171"/>
    </source>
</evidence>
<dbReference type="GO" id="GO:0009507">
    <property type="term" value="C:chloroplast"/>
    <property type="evidence" value="ECO:0007669"/>
    <property type="project" value="TreeGrafter"/>
</dbReference>
<gene>
    <name evidence="3 4" type="primary">LOC101495384</name>
</gene>
<protein>
    <submittedName>
        <fullName evidence="3 4">Uncharacterized protein LOC101495384</fullName>
    </submittedName>
</protein>
<dbReference type="RefSeq" id="XP_012567908.1">
    <property type="nucleotide sequence ID" value="XM_012712454.2"/>
</dbReference>
<proteinExistence type="predicted"/>
<dbReference type="PANTHER" id="PTHR36404">
    <property type="entry name" value="EMBRYO DEFECTIVE 2737"/>
    <property type="match status" value="1"/>
</dbReference>
<evidence type="ECO:0000313" key="4">
    <source>
        <dbReference type="RefSeq" id="XP_012567908.1"/>
    </source>
</evidence>
<dbReference type="eggNOG" id="ENOG502QTHJ">
    <property type="taxonomic scope" value="Eukaryota"/>
</dbReference>
<reference evidence="2" key="1">
    <citation type="journal article" date="2013" name="Nat. Biotechnol.">
        <title>Draft genome sequence of chickpea (Cicer arietinum) provides a resource for trait improvement.</title>
        <authorList>
            <person name="Varshney R.K."/>
            <person name="Song C."/>
            <person name="Saxena R.K."/>
            <person name="Azam S."/>
            <person name="Yu S."/>
            <person name="Sharpe A.G."/>
            <person name="Cannon S."/>
            <person name="Baek J."/>
            <person name="Rosen B.D."/>
            <person name="Tar'an B."/>
            <person name="Millan T."/>
            <person name="Zhang X."/>
            <person name="Ramsay L.D."/>
            <person name="Iwata A."/>
            <person name="Wang Y."/>
            <person name="Nelson W."/>
            <person name="Farmer A.D."/>
            <person name="Gaur P.M."/>
            <person name="Soderlund C."/>
            <person name="Penmetsa R.V."/>
            <person name="Xu C."/>
            <person name="Bharti A.K."/>
            <person name="He W."/>
            <person name="Winter P."/>
            <person name="Zhao S."/>
            <person name="Hane J.K."/>
            <person name="Carrasquilla-Garcia N."/>
            <person name="Condie J.A."/>
            <person name="Upadhyaya H.D."/>
            <person name="Luo M.C."/>
            <person name="Thudi M."/>
            <person name="Gowda C.L."/>
            <person name="Singh N.P."/>
            <person name="Lichtenzveig J."/>
            <person name="Gali K.K."/>
            <person name="Rubio J."/>
            <person name="Nadarajan N."/>
            <person name="Dolezel J."/>
            <person name="Bansal K.C."/>
            <person name="Xu X."/>
            <person name="Edwards D."/>
            <person name="Zhang G."/>
            <person name="Kahl G."/>
            <person name="Gil J."/>
            <person name="Singh K.B."/>
            <person name="Datta S.K."/>
            <person name="Jackson S.A."/>
            <person name="Wang J."/>
            <person name="Cook D.R."/>
        </authorList>
    </citation>
    <scope>NUCLEOTIDE SEQUENCE [LARGE SCALE GENOMIC DNA]</scope>
    <source>
        <strain evidence="2">cv. CDC Frontier</strain>
    </source>
</reference>
<feature type="domain" description="AtTam37 zinc finger" evidence="1">
    <location>
        <begin position="89"/>
        <end position="199"/>
    </location>
</feature>
<dbReference type="PaxDb" id="3827-XP_004488729.1"/>
<name>A0A1S2XFU9_CICAR</name>
<reference evidence="3 4" key="2">
    <citation type="submission" date="2025-04" db="UniProtKB">
        <authorList>
            <consortium name="RefSeq"/>
        </authorList>
    </citation>
    <scope>IDENTIFICATION</scope>
    <source>
        <tissue evidence="3 4">Etiolated seedlings</tissue>
    </source>
</reference>
<keyword evidence="2" id="KW-1185">Reference proteome</keyword>
<accession>A0A1S2XFU9</accession>
<dbReference type="RefSeq" id="XP_004488729.1">
    <property type="nucleotide sequence ID" value="XM_004488672.3"/>
</dbReference>
<dbReference type="AlphaFoldDB" id="A0A1S2XFU9"/>
<evidence type="ECO:0000259" key="1">
    <source>
        <dbReference type="Pfam" id="PF25112"/>
    </source>
</evidence>
<dbReference type="InterPro" id="IPR056892">
    <property type="entry name" value="Zf-AtTam37"/>
</dbReference>
<dbReference type="GeneID" id="101495384"/>
<dbReference type="OrthoDB" id="1895848at2759"/>
<sequence>MAKPGGFQLFVKNYLGDRYNEFNSAYGETVSDIFGIPFKILFAPLTLAFDIAGSAPRGFGVPELISKFSAASVFAVATLGTYDIALNLGRKVICQRNCGTCNGWQALRCTMCRGSGRVHYQVKNCTLKSGEKATAESVADAIVNNRAELVHLPSSLDLQIPLPSKDCPTCDGTGVMGCTECKNKLQLRISADGIMEPPWQAYSVLEKMDYPYEHIRHSMKDPSIAAFWLITFPQIMGGFTYGDNAKQAIWSQYKESRRYDQLRDEVAKRKPGWEYLQNALISIDPDRARDDPVIVKNVPYYKAKKALEADVMKLDPPPRPSNWGELDLPLSSSSWGEEDLKDPEKFHEMTVLLNAQREISEKILDAQWETKWRQEKMNEMLEEKMQPYIQNIDKEVLSEPILLKPKKQDKNRRRWWFF</sequence>
<organism evidence="2 3">
    <name type="scientific">Cicer arietinum</name>
    <name type="common">Chickpea</name>
    <name type="synonym">Garbanzo</name>
    <dbReference type="NCBI Taxonomy" id="3827"/>
    <lineage>
        <taxon>Eukaryota</taxon>
        <taxon>Viridiplantae</taxon>
        <taxon>Streptophyta</taxon>
        <taxon>Embryophyta</taxon>
        <taxon>Tracheophyta</taxon>
        <taxon>Spermatophyta</taxon>
        <taxon>Magnoliopsida</taxon>
        <taxon>eudicotyledons</taxon>
        <taxon>Gunneridae</taxon>
        <taxon>Pentapetalae</taxon>
        <taxon>rosids</taxon>
        <taxon>fabids</taxon>
        <taxon>Fabales</taxon>
        <taxon>Fabaceae</taxon>
        <taxon>Papilionoideae</taxon>
        <taxon>50 kb inversion clade</taxon>
        <taxon>NPAAA clade</taxon>
        <taxon>Hologalegina</taxon>
        <taxon>IRL clade</taxon>
        <taxon>Cicereae</taxon>
        <taxon>Cicer</taxon>
    </lineage>
</organism>
<dbReference type="Pfam" id="PF25112">
    <property type="entry name" value="zf-AtTam37"/>
    <property type="match status" value="1"/>
</dbReference>
<dbReference type="KEGG" id="cam:101495384"/>
<dbReference type="PANTHER" id="PTHR36404:SF1">
    <property type="entry name" value="EMBRYO DEFECTIVE 2737"/>
    <property type="match status" value="1"/>
</dbReference>
<evidence type="ECO:0000313" key="3">
    <source>
        <dbReference type="RefSeq" id="XP_004488729.1"/>
    </source>
</evidence>
<dbReference type="Proteomes" id="UP000087171">
    <property type="component" value="Chromosome Ca1"/>
</dbReference>
<dbReference type="STRING" id="3827.A0A1S2XFU9"/>